<evidence type="ECO:0000256" key="1">
    <source>
        <dbReference type="SAM" id="Phobius"/>
    </source>
</evidence>
<evidence type="ECO:0000313" key="2">
    <source>
        <dbReference type="EMBL" id="CCJ53202.1"/>
    </source>
</evidence>
<dbReference type="EMBL" id="HE965806">
    <property type="protein sequence ID" value="CCJ53202.1"/>
    <property type="molecule type" value="Genomic_DNA"/>
</dbReference>
<proteinExistence type="predicted"/>
<dbReference type="AlphaFoldDB" id="A0A0C6P3N5"/>
<gene>
    <name evidence="2" type="ORF">BN112_1284</name>
</gene>
<keyword evidence="1" id="KW-1133">Transmembrane helix</keyword>
<dbReference type="Proteomes" id="UP000007564">
    <property type="component" value="Chromosome"/>
</dbReference>
<dbReference type="HOGENOM" id="CLU_1370270_0_0_4"/>
<dbReference type="KEGG" id="bbh:BN112_1284"/>
<sequence>MDTFFLNFFWVLLGMLISWILKPAYEGFARRKGEIVAELASTRELEELKALGRRDVDQQNETHKAKLAGRNSMRAASVEKRLEVHQAAFALWWELRNAVHAEPETLLQCVQRCQSWWVENCLYLAPNAREDFSLAYASASIHRNYLASPANNENDRKALQENWARIMAPGESLLAAVELPPIAEDLRNPADSSIGSNVELPRHN</sequence>
<dbReference type="OrthoDB" id="8907314at2"/>
<keyword evidence="1" id="KW-0812">Transmembrane</keyword>
<organism evidence="2 3">
    <name type="scientific">Bordetella bronchiseptica 253</name>
    <dbReference type="NCBI Taxonomy" id="568707"/>
    <lineage>
        <taxon>Bacteria</taxon>
        <taxon>Pseudomonadati</taxon>
        <taxon>Pseudomonadota</taxon>
        <taxon>Betaproteobacteria</taxon>
        <taxon>Burkholderiales</taxon>
        <taxon>Alcaligenaceae</taxon>
        <taxon>Bordetella</taxon>
    </lineage>
</organism>
<evidence type="ECO:0000313" key="3">
    <source>
        <dbReference type="Proteomes" id="UP000007564"/>
    </source>
</evidence>
<keyword evidence="1" id="KW-0472">Membrane</keyword>
<reference evidence="2 3" key="1">
    <citation type="journal article" date="2012" name="BMC Genomics">
        <title>Comparative genomics of the classical Bordetella subspecies: the evolution and exchange of virulence-associated diversity amongst closely related pathogens.</title>
        <authorList>
            <person name="Park J."/>
            <person name="Zhang Y."/>
            <person name="Buboltz A.M."/>
            <person name="Zhang X."/>
            <person name="Schuster S.C."/>
            <person name="Ahuja U."/>
            <person name="Liu M."/>
            <person name="Miller J.F."/>
            <person name="Sebaihia M."/>
            <person name="Bentley S.D."/>
            <person name="Parkhill J."/>
            <person name="Harvill E.T."/>
        </authorList>
    </citation>
    <scope>NUCLEOTIDE SEQUENCE [LARGE SCALE GENOMIC DNA]</scope>
    <source>
        <strain evidence="2 3">253</strain>
    </source>
</reference>
<protein>
    <submittedName>
        <fullName evidence="2">Uncharacterized protein</fullName>
    </submittedName>
</protein>
<feature type="transmembrane region" description="Helical" evidence="1">
    <location>
        <begin position="6"/>
        <end position="25"/>
    </location>
</feature>
<name>A0A0C6P3N5_BORBO</name>
<accession>A0A0C6P3N5</accession>
<dbReference type="RefSeq" id="WP_003813388.1">
    <property type="nucleotide sequence ID" value="NC_019382.1"/>
</dbReference>